<feature type="binding site" evidence="9">
    <location>
        <position position="129"/>
    </location>
    <ligand>
        <name>Fe cation</name>
        <dbReference type="ChEBI" id="CHEBI:24875"/>
        <label>1</label>
    </ligand>
</feature>
<keyword evidence="6 8" id="KW-0408">Iron</keyword>
<dbReference type="PRINTS" id="PR00601">
    <property type="entry name" value="BACFERRITIN"/>
</dbReference>
<keyword evidence="12" id="KW-1185">Reference proteome</keyword>
<dbReference type="PROSITE" id="PS50905">
    <property type="entry name" value="FERRITIN_LIKE"/>
    <property type="match status" value="1"/>
</dbReference>
<dbReference type="Proteomes" id="UP000095342">
    <property type="component" value="Chromosome"/>
</dbReference>
<comment type="similarity">
    <text evidence="2 8">Belongs to the bacterioferritin family.</text>
</comment>
<dbReference type="InterPro" id="IPR012347">
    <property type="entry name" value="Ferritin-like"/>
</dbReference>
<feature type="binding site" evidence="9">
    <location>
        <position position="96"/>
    </location>
    <ligand>
        <name>Fe cation</name>
        <dbReference type="ChEBI" id="CHEBI:24875"/>
        <label>2</label>
    </ligand>
</feature>
<evidence type="ECO:0000256" key="1">
    <source>
        <dbReference type="ARBA" id="ARBA00001970"/>
    </source>
</evidence>
<evidence type="ECO:0000256" key="8">
    <source>
        <dbReference type="PIRNR" id="PIRNR002560"/>
    </source>
</evidence>
<reference evidence="11 12" key="1">
    <citation type="submission" date="2016-09" db="EMBL/GenBank/DDBJ databases">
        <title>Acidihalobacter prosperus V6 (DSM14174).</title>
        <authorList>
            <person name="Khaleque H.N."/>
            <person name="Ramsay J.P."/>
            <person name="Murphy R.J.T."/>
            <person name="Kaksonen A.H."/>
            <person name="Boxall N.J."/>
            <person name="Watkin E.L.J."/>
        </authorList>
    </citation>
    <scope>NUCLEOTIDE SEQUENCE [LARGE SCALE GENOMIC DNA]</scope>
    <source>
        <strain evidence="11 12">V6</strain>
    </source>
</reference>
<dbReference type="InterPro" id="IPR002024">
    <property type="entry name" value="Bacterioferritin"/>
</dbReference>
<dbReference type="GO" id="GO:0006879">
    <property type="term" value="P:intracellular iron ion homeostasis"/>
    <property type="evidence" value="ECO:0007669"/>
    <property type="project" value="UniProtKB-KW"/>
</dbReference>
<keyword evidence="3 8" id="KW-0409">Iron storage</keyword>
<dbReference type="KEGG" id="aaeo:BJI67_14270"/>
<dbReference type="InterPro" id="IPR009040">
    <property type="entry name" value="Ferritin-like_diiron"/>
</dbReference>
<evidence type="ECO:0000256" key="3">
    <source>
        <dbReference type="ARBA" id="ARBA00022434"/>
    </source>
</evidence>
<dbReference type="PIRSF" id="PIRSF002560">
    <property type="entry name" value="Bacterioferritin"/>
    <property type="match status" value="1"/>
</dbReference>
<dbReference type="InterPro" id="IPR008331">
    <property type="entry name" value="Ferritin_DPS_dom"/>
</dbReference>
<evidence type="ECO:0000313" key="12">
    <source>
        <dbReference type="Proteomes" id="UP000095342"/>
    </source>
</evidence>
<evidence type="ECO:0000313" key="11">
    <source>
        <dbReference type="EMBL" id="AOV18072.1"/>
    </source>
</evidence>
<dbReference type="GO" id="GO:0004322">
    <property type="term" value="F:ferroxidase activity"/>
    <property type="evidence" value="ECO:0007669"/>
    <property type="project" value="UniProtKB-EC"/>
</dbReference>
<accession>A0A1D8KAS5</accession>
<dbReference type="AlphaFoldDB" id="A0A1D8KAS5"/>
<dbReference type="GO" id="GO:0005829">
    <property type="term" value="C:cytosol"/>
    <property type="evidence" value="ECO:0007669"/>
    <property type="project" value="TreeGrafter"/>
</dbReference>
<feature type="binding site" evidence="9">
    <location>
        <position position="52"/>
    </location>
    <ligand>
        <name>Fe cation</name>
        <dbReference type="ChEBI" id="CHEBI:24875"/>
        <label>3</label>
    </ligand>
</feature>
<evidence type="ECO:0000256" key="2">
    <source>
        <dbReference type="ARBA" id="ARBA00008093"/>
    </source>
</evidence>
<comment type="function">
    <text evidence="8">Iron-storage protein, whose ferroxidase center binds Fe(2+), oxidizes it using dioxygen to Fe(3+), and participates in the subsequent Fe(3+) oxide mineral core formation within the central cavity of the BFR protein shell.</text>
</comment>
<dbReference type="EC" id="1.16.3.1" evidence="8"/>
<evidence type="ECO:0000256" key="9">
    <source>
        <dbReference type="PIRSR" id="PIRSR002560-1"/>
    </source>
</evidence>
<gene>
    <name evidence="11" type="ORF">BJI67_14270</name>
</gene>
<feature type="binding site" evidence="9">
    <location>
        <position position="129"/>
    </location>
    <ligand>
        <name>Fe cation</name>
        <dbReference type="ChEBI" id="CHEBI:24875"/>
        <label>2</label>
    </ligand>
</feature>
<comment type="catalytic activity">
    <reaction evidence="7">
        <text>Fe(2+)(in) = Fe(2+)(out)</text>
        <dbReference type="Rhea" id="RHEA:28486"/>
        <dbReference type="ChEBI" id="CHEBI:29033"/>
    </reaction>
</comment>
<keyword evidence="5 8" id="KW-0479">Metal-binding</keyword>
<dbReference type="Gene3D" id="1.20.1260.10">
    <property type="match status" value="1"/>
</dbReference>
<evidence type="ECO:0000256" key="4">
    <source>
        <dbReference type="ARBA" id="ARBA00022617"/>
    </source>
</evidence>
<name>A0A1D8KAS5_9GAMM</name>
<comment type="catalytic activity">
    <reaction evidence="8">
        <text>4 Fe(2+) + O2 + 4 H(+) = 4 Fe(3+) + 2 H2O</text>
        <dbReference type="Rhea" id="RHEA:11148"/>
        <dbReference type="ChEBI" id="CHEBI:15377"/>
        <dbReference type="ChEBI" id="CHEBI:15378"/>
        <dbReference type="ChEBI" id="CHEBI:15379"/>
        <dbReference type="ChEBI" id="CHEBI:29033"/>
        <dbReference type="ChEBI" id="CHEBI:29034"/>
        <dbReference type="EC" id="1.16.3.1"/>
    </reaction>
</comment>
<keyword evidence="4" id="KW-0349">Heme</keyword>
<sequence length="149" mass="16489">MNRRVDPRTLGWLNRALSHEMCAVQQYLAQSVLARLWGDEALSRELHQECVEELSHAARLMERLILEGVAPGAGTLPPARLGREVPALLEADRALEINAVRLYEAALAHARKVGDTAAERLFAQLLEEEAEHVRELDRIGSPGTEDGHG</sequence>
<proteinExistence type="inferred from homology"/>
<evidence type="ECO:0000256" key="6">
    <source>
        <dbReference type="ARBA" id="ARBA00023004"/>
    </source>
</evidence>
<dbReference type="SUPFAM" id="SSF47240">
    <property type="entry name" value="Ferritin-like"/>
    <property type="match status" value="1"/>
</dbReference>
<feature type="binding site" evidence="9">
    <location>
        <position position="56"/>
    </location>
    <ligand>
        <name>Fe cation</name>
        <dbReference type="ChEBI" id="CHEBI:24875"/>
        <label>1</label>
    </ligand>
</feature>
<dbReference type="PANTHER" id="PTHR30295:SF0">
    <property type="entry name" value="BACTERIOFERRITIN"/>
    <property type="match status" value="1"/>
</dbReference>
<comment type="cofactor">
    <cofactor evidence="1">
        <name>heme b</name>
        <dbReference type="ChEBI" id="CHEBI:60344"/>
    </cofactor>
</comment>
<evidence type="ECO:0000259" key="10">
    <source>
        <dbReference type="PROSITE" id="PS50905"/>
    </source>
</evidence>
<feature type="binding site" evidence="9">
    <location>
        <position position="20"/>
    </location>
    <ligand>
        <name>Fe cation</name>
        <dbReference type="ChEBI" id="CHEBI:24875"/>
        <label>1</label>
    </ligand>
</feature>
<feature type="domain" description="Ferritin-like diiron" evidence="10">
    <location>
        <begin position="3"/>
        <end position="147"/>
    </location>
</feature>
<dbReference type="GO" id="GO:0008199">
    <property type="term" value="F:ferric iron binding"/>
    <property type="evidence" value="ECO:0007669"/>
    <property type="project" value="InterPro"/>
</dbReference>
<dbReference type="InterPro" id="IPR009078">
    <property type="entry name" value="Ferritin-like_SF"/>
</dbReference>
<dbReference type="EMBL" id="CP017448">
    <property type="protein sequence ID" value="AOV18072.1"/>
    <property type="molecule type" value="Genomic_DNA"/>
</dbReference>
<dbReference type="GO" id="GO:0006826">
    <property type="term" value="P:iron ion transport"/>
    <property type="evidence" value="ECO:0007669"/>
    <property type="project" value="InterPro"/>
</dbReference>
<dbReference type="PANTHER" id="PTHR30295">
    <property type="entry name" value="BACTERIOFERRITIN"/>
    <property type="match status" value="1"/>
</dbReference>
<organism evidence="11 12">
    <name type="scientific">Acidihalobacter aeolianus</name>
    <dbReference type="NCBI Taxonomy" id="2792603"/>
    <lineage>
        <taxon>Bacteria</taxon>
        <taxon>Pseudomonadati</taxon>
        <taxon>Pseudomonadota</taxon>
        <taxon>Gammaproteobacteria</taxon>
        <taxon>Chromatiales</taxon>
        <taxon>Ectothiorhodospiraceae</taxon>
        <taxon>Acidihalobacter</taxon>
    </lineage>
</organism>
<feature type="binding site" evidence="9">
    <location>
        <position position="132"/>
    </location>
    <ligand>
        <name>Fe cation</name>
        <dbReference type="ChEBI" id="CHEBI:24875"/>
        <label>2</label>
    </ligand>
</feature>
<dbReference type="GO" id="GO:0020037">
    <property type="term" value="F:heme binding"/>
    <property type="evidence" value="ECO:0007669"/>
    <property type="project" value="TreeGrafter"/>
</dbReference>
<protein>
    <recommendedName>
        <fullName evidence="8">Bacterioferritin</fullName>
        <ecNumber evidence="8">1.16.3.1</ecNumber>
    </recommendedName>
</protein>
<dbReference type="Pfam" id="PF00210">
    <property type="entry name" value="Ferritin"/>
    <property type="match status" value="1"/>
</dbReference>
<feature type="binding site" evidence="9">
    <location>
        <position position="53"/>
    </location>
    <ligand>
        <name>Fe cation</name>
        <dbReference type="ChEBI" id="CHEBI:24875"/>
        <label>2</label>
    </ligand>
</feature>
<dbReference type="RefSeq" id="WP_070073602.1">
    <property type="nucleotide sequence ID" value="NZ_CP017448.1"/>
</dbReference>
<feature type="binding site" evidence="9">
    <location>
        <position position="53"/>
    </location>
    <ligand>
        <name>Fe cation</name>
        <dbReference type="ChEBI" id="CHEBI:24875"/>
        <label>1</label>
    </ligand>
</feature>
<evidence type="ECO:0000256" key="7">
    <source>
        <dbReference type="ARBA" id="ARBA00036243"/>
    </source>
</evidence>
<evidence type="ECO:0000256" key="5">
    <source>
        <dbReference type="ARBA" id="ARBA00022723"/>
    </source>
</evidence>